<proteinExistence type="inferred from homology"/>
<dbReference type="GO" id="GO:0009847">
    <property type="term" value="P:spore germination"/>
    <property type="evidence" value="ECO:0007669"/>
    <property type="project" value="InterPro"/>
</dbReference>
<feature type="transmembrane region" description="Helical" evidence="8">
    <location>
        <begin position="304"/>
        <end position="320"/>
    </location>
</feature>
<dbReference type="NCBIfam" id="TIGR00912">
    <property type="entry name" value="2A0309"/>
    <property type="match status" value="1"/>
</dbReference>
<keyword evidence="4" id="KW-0309">Germination</keyword>
<dbReference type="PANTHER" id="PTHR34975:SF2">
    <property type="entry name" value="SPORE GERMINATION PROTEIN A2"/>
    <property type="match status" value="1"/>
</dbReference>
<keyword evidence="7 8" id="KW-0472">Membrane</keyword>
<evidence type="ECO:0000313" key="9">
    <source>
        <dbReference type="EMBL" id="PWW08413.1"/>
    </source>
</evidence>
<feature type="transmembrane region" description="Helical" evidence="8">
    <location>
        <begin position="332"/>
        <end position="352"/>
    </location>
</feature>
<keyword evidence="5 8" id="KW-0812">Transmembrane</keyword>
<evidence type="ECO:0000256" key="3">
    <source>
        <dbReference type="ARBA" id="ARBA00022448"/>
    </source>
</evidence>
<feature type="transmembrane region" description="Helical" evidence="8">
    <location>
        <begin position="39"/>
        <end position="58"/>
    </location>
</feature>
<comment type="subcellular location">
    <subcellularLocation>
        <location evidence="1">Membrane</location>
        <topology evidence="1">Multi-pass membrane protein</topology>
    </subcellularLocation>
</comment>
<keyword evidence="10" id="KW-1185">Reference proteome</keyword>
<evidence type="ECO:0000256" key="8">
    <source>
        <dbReference type="SAM" id="Phobius"/>
    </source>
</evidence>
<feature type="transmembrane region" description="Helical" evidence="8">
    <location>
        <begin position="139"/>
        <end position="159"/>
    </location>
</feature>
<dbReference type="EMBL" id="QGTQ01000001">
    <property type="protein sequence ID" value="PWW08413.1"/>
    <property type="molecule type" value="Genomic_DNA"/>
</dbReference>
<feature type="transmembrane region" description="Helical" evidence="8">
    <location>
        <begin position="212"/>
        <end position="237"/>
    </location>
</feature>
<dbReference type="Pfam" id="PF03845">
    <property type="entry name" value="Spore_permease"/>
    <property type="match status" value="1"/>
</dbReference>
<evidence type="ECO:0000256" key="1">
    <source>
        <dbReference type="ARBA" id="ARBA00004141"/>
    </source>
</evidence>
<feature type="transmembrane region" description="Helical" evidence="8">
    <location>
        <begin position="6"/>
        <end position="27"/>
    </location>
</feature>
<gene>
    <name evidence="9" type="ORF">DFQ01_101134</name>
</gene>
<evidence type="ECO:0000256" key="6">
    <source>
        <dbReference type="ARBA" id="ARBA00022989"/>
    </source>
</evidence>
<keyword evidence="3" id="KW-0813">Transport</keyword>
<evidence type="ECO:0000256" key="4">
    <source>
        <dbReference type="ARBA" id="ARBA00022544"/>
    </source>
</evidence>
<comment type="similarity">
    <text evidence="2">Belongs to the amino acid-polyamine-organocation (APC) superfamily. Spore germination protein (SGP) (TC 2.A.3.9) family.</text>
</comment>
<feature type="transmembrane region" description="Helical" evidence="8">
    <location>
        <begin position="78"/>
        <end position="100"/>
    </location>
</feature>
<protein>
    <submittedName>
        <fullName evidence="9">Spore germination protein KB</fullName>
    </submittedName>
</protein>
<dbReference type="OrthoDB" id="2078716at2"/>
<keyword evidence="6 8" id="KW-1133">Transmembrane helix</keyword>
<feature type="transmembrane region" description="Helical" evidence="8">
    <location>
        <begin position="112"/>
        <end position="133"/>
    </location>
</feature>
<feature type="transmembrane region" description="Helical" evidence="8">
    <location>
        <begin position="268"/>
        <end position="292"/>
    </location>
</feature>
<dbReference type="GO" id="GO:0016020">
    <property type="term" value="C:membrane"/>
    <property type="evidence" value="ECO:0007669"/>
    <property type="project" value="UniProtKB-SubCell"/>
</dbReference>
<dbReference type="AlphaFoldDB" id="A0A2V2YZI3"/>
<dbReference type="Proteomes" id="UP000246635">
    <property type="component" value="Unassembled WGS sequence"/>
</dbReference>
<evidence type="ECO:0000256" key="5">
    <source>
        <dbReference type="ARBA" id="ARBA00022692"/>
    </source>
</evidence>
<dbReference type="RefSeq" id="WP_110041952.1">
    <property type="nucleotide sequence ID" value="NZ_CP054613.1"/>
</dbReference>
<organism evidence="9 10">
    <name type="scientific">Paenibacillus cellulosilyticus</name>
    <dbReference type="NCBI Taxonomy" id="375489"/>
    <lineage>
        <taxon>Bacteria</taxon>
        <taxon>Bacillati</taxon>
        <taxon>Bacillota</taxon>
        <taxon>Bacilli</taxon>
        <taxon>Bacillales</taxon>
        <taxon>Paenibacillaceae</taxon>
        <taxon>Paenibacillus</taxon>
    </lineage>
</organism>
<evidence type="ECO:0000313" key="10">
    <source>
        <dbReference type="Proteomes" id="UP000246635"/>
    </source>
</evidence>
<name>A0A2V2YZI3_9BACL</name>
<feature type="transmembrane region" description="Helical" evidence="8">
    <location>
        <begin position="189"/>
        <end position="206"/>
    </location>
</feature>
<comment type="caution">
    <text evidence="9">The sequence shown here is derived from an EMBL/GenBank/DDBJ whole genome shotgun (WGS) entry which is preliminary data.</text>
</comment>
<evidence type="ECO:0000256" key="2">
    <source>
        <dbReference type="ARBA" id="ARBA00007998"/>
    </source>
</evidence>
<dbReference type="PANTHER" id="PTHR34975">
    <property type="entry name" value="SPORE GERMINATION PROTEIN A2"/>
    <property type="match status" value="1"/>
</dbReference>
<dbReference type="InterPro" id="IPR004761">
    <property type="entry name" value="Spore_GerAB"/>
</dbReference>
<sequence>MERGQVSAAQVAVLSFTAVTATSLLTAPTVVSSVVKQDVWLSPLLALPIGFLIVWLIVKLNQIYPDQTLVQYSMKLLGRPLGIAVNLIYLFFIIHTTAYVLRQFTDFMKLTFLFTTPAFVVASSMILVCALIVRSGVEIVVRFPMLLLPVVLSLILMVYMPSIKDINLHNFEPVLSEGLVAPLKGAFRLMSWVPVFTFMNFYLPFVSNKRHVLWWAFGSVTIFTAIVFTTFVMVYAIIGAATPIYVYPFMVLARFISLTEFFEHLESLVMMVWVIVIIVRISFGLYSASLGLAQCLGFPSYRPLVLPISMIMVLLSYWSVSNVEFVFSPEFIIYYLIFGIGLPALLLTLSTIRQRFSKPHNGQDEQGEYNV</sequence>
<evidence type="ECO:0000256" key="7">
    <source>
        <dbReference type="ARBA" id="ARBA00023136"/>
    </source>
</evidence>
<reference evidence="9 10" key="1">
    <citation type="submission" date="2018-05" db="EMBL/GenBank/DDBJ databases">
        <title>Genomic Encyclopedia of Type Strains, Phase III (KMG-III): the genomes of soil and plant-associated and newly described type strains.</title>
        <authorList>
            <person name="Whitman W."/>
        </authorList>
    </citation>
    <scope>NUCLEOTIDE SEQUENCE [LARGE SCALE GENOMIC DNA]</scope>
    <source>
        <strain evidence="9 10">CECT 5696</strain>
    </source>
</reference>
<accession>A0A2V2YZI3</accession>